<proteinExistence type="predicted"/>
<dbReference type="AlphaFoldDB" id="A0A9W6M018"/>
<organism evidence="1 2">
    <name type="scientific">Leifsonia poae</name>
    <dbReference type="NCBI Taxonomy" id="110933"/>
    <lineage>
        <taxon>Bacteria</taxon>
        <taxon>Bacillati</taxon>
        <taxon>Actinomycetota</taxon>
        <taxon>Actinomycetes</taxon>
        <taxon>Micrococcales</taxon>
        <taxon>Microbacteriaceae</taxon>
        <taxon>Leifsonia</taxon>
    </lineage>
</organism>
<sequence>MLTHTETGKEEPMTQPDLSAVRDLIDGALRAESGLASLWDPEPAWYEKLLTGVALAVGDDPVAYIDAGLQRDDSTLAFRIVVYTERALVLGTADIPAPGDAARISARLYPRRGLAYINITATGRSISDEDEVEWPGRVTVHVVYGSGIELTMPAGDVGTPEKRARFLRLLDTLRDDLTN</sequence>
<dbReference type="Proteomes" id="UP001142372">
    <property type="component" value="Unassembled WGS sequence"/>
</dbReference>
<name>A0A9W6M018_9MICO</name>
<evidence type="ECO:0000313" key="1">
    <source>
        <dbReference type="EMBL" id="GLJ76873.1"/>
    </source>
</evidence>
<protein>
    <submittedName>
        <fullName evidence="1">Uncharacterized protein</fullName>
    </submittedName>
</protein>
<gene>
    <name evidence="1" type="ORF">GCM10017584_24470</name>
</gene>
<evidence type="ECO:0000313" key="2">
    <source>
        <dbReference type="Proteomes" id="UP001142372"/>
    </source>
</evidence>
<accession>A0A9W6M018</accession>
<comment type="caution">
    <text evidence="1">The sequence shown here is derived from an EMBL/GenBank/DDBJ whole genome shotgun (WGS) entry which is preliminary data.</text>
</comment>
<dbReference type="EMBL" id="BSEN01000012">
    <property type="protein sequence ID" value="GLJ76873.1"/>
    <property type="molecule type" value="Genomic_DNA"/>
</dbReference>
<reference evidence="1" key="2">
    <citation type="submission" date="2023-01" db="EMBL/GenBank/DDBJ databases">
        <authorList>
            <person name="Sun Q."/>
            <person name="Evtushenko L."/>
        </authorList>
    </citation>
    <scope>NUCLEOTIDE SEQUENCE</scope>
    <source>
        <strain evidence="1">VKM Ac-1401</strain>
    </source>
</reference>
<reference evidence="1" key="1">
    <citation type="journal article" date="2014" name="Int. J. Syst. Evol. Microbiol.">
        <title>Complete genome sequence of Corynebacterium casei LMG S-19264T (=DSM 44701T), isolated from a smear-ripened cheese.</title>
        <authorList>
            <consortium name="US DOE Joint Genome Institute (JGI-PGF)"/>
            <person name="Walter F."/>
            <person name="Albersmeier A."/>
            <person name="Kalinowski J."/>
            <person name="Ruckert C."/>
        </authorList>
    </citation>
    <scope>NUCLEOTIDE SEQUENCE</scope>
    <source>
        <strain evidence="1">VKM Ac-1401</strain>
    </source>
</reference>
<keyword evidence="2" id="KW-1185">Reference proteome</keyword>